<comment type="caution">
    <text evidence="1">The sequence shown here is derived from an EMBL/GenBank/DDBJ whole genome shotgun (WGS) entry which is preliminary data.</text>
</comment>
<gene>
    <name evidence="1" type="ORF">B0T22DRAFT_203032</name>
</gene>
<dbReference type="Proteomes" id="UP001270362">
    <property type="component" value="Unassembled WGS sequence"/>
</dbReference>
<keyword evidence="2" id="KW-1185">Reference proteome</keyword>
<protein>
    <submittedName>
        <fullName evidence="1">Uncharacterized protein</fullName>
    </submittedName>
</protein>
<accession>A0AAE0X4B6</accession>
<dbReference type="EMBL" id="JAULSO010000003">
    <property type="protein sequence ID" value="KAK3684922.1"/>
    <property type="molecule type" value="Genomic_DNA"/>
</dbReference>
<sequence length="199" mass="22326">MAWADGASDGLQRIPVDATATPSSTMRIQENSLVSGSASSHCLARTTKIRRDRRKKAVLVDLRRKEATVTFLKRVEAARLRRSNGAREYVPVYDWRVLEVLRTRRRSAGDVKIGMGHGLRWTVPRAFGNGSGLGCHDYTLEWRHGIGGVFVCLSCVFCGLEAAFCHFAFSEVEGGNRRRFDVIAVTIYSMRLPRFIHVI</sequence>
<evidence type="ECO:0000313" key="2">
    <source>
        <dbReference type="Proteomes" id="UP001270362"/>
    </source>
</evidence>
<reference evidence="1" key="2">
    <citation type="submission" date="2023-06" db="EMBL/GenBank/DDBJ databases">
        <authorList>
            <consortium name="Lawrence Berkeley National Laboratory"/>
            <person name="Haridas S."/>
            <person name="Hensen N."/>
            <person name="Bonometti L."/>
            <person name="Westerberg I."/>
            <person name="Brannstrom I.O."/>
            <person name="Guillou S."/>
            <person name="Cros-Aarteil S."/>
            <person name="Calhoun S."/>
            <person name="Kuo A."/>
            <person name="Mondo S."/>
            <person name="Pangilinan J."/>
            <person name="Riley R."/>
            <person name="Labutti K."/>
            <person name="Andreopoulos B."/>
            <person name="Lipzen A."/>
            <person name="Chen C."/>
            <person name="Yanf M."/>
            <person name="Daum C."/>
            <person name="Ng V."/>
            <person name="Clum A."/>
            <person name="Steindorff A."/>
            <person name="Ohm R."/>
            <person name="Martin F."/>
            <person name="Silar P."/>
            <person name="Natvig D."/>
            <person name="Lalanne C."/>
            <person name="Gautier V."/>
            <person name="Ament-Velasquez S.L."/>
            <person name="Kruys A."/>
            <person name="Hutchinson M.I."/>
            <person name="Powell A.J."/>
            <person name="Barry K."/>
            <person name="Miller A.N."/>
            <person name="Grigoriev I.V."/>
            <person name="Debuchy R."/>
            <person name="Gladieux P."/>
            <person name="Thoren M.H."/>
            <person name="Johannesson H."/>
        </authorList>
    </citation>
    <scope>NUCLEOTIDE SEQUENCE</scope>
    <source>
        <strain evidence="1">CBS 314.62</strain>
    </source>
</reference>
<dbReference type="AlphaFoldDB" id="A0AAE0X4B6"/>
<proteinExistence type="predicted"/>
<evidence type="ECO:0000313" key="1">
    <source>
        <dbReference type="EMBL" id="KAK3684922.1"/>
    </source>
</evidence>
<organism evidence="1 2">
    <name type="scientific">Podospora appendiculata</name>
    <dbReference type="NCBI Taxonomy" id="314037"/>
    <lineage>
        <taxon>Eukaryota</taxon>
        <taxon>Fungi</taxon>
        <taxon>Dikarya</taxon>
        <taxon>Ascomycota</taxon>
        <taxon>Pezizomycotina</taxon>
        <taxon>Sordariomycetes</taxon>
        <taxon>Sordariomycetidae</taxon>
        <taxon>Sordariales</taxon>
        <taxon>Podosporaceae</taxon>
        <taxon>Podospora</taxon>
    </lineage>
</organism>
<name>A0AAE0X4B6_9PEZI</name>
<reference evidence="1" key="1">
    <citation type="journal article" date="2023" name="Mol. Phylogenet. Evol.">
        <title>Genome-scale phylogeny and comparative genomics of the fungal order Sordariales.</title>
        <authorList>
            <person name="Hensen N."/>
            <person name="Bonometti L."/>
            <person name="Westerberg I."/>
            <person name="Brannstrom I.O."/>
            <person name="Guillou S."/>
            <person name="Cros-Aarteil S."/>
            <person name="Calhoun S."/>
            <person name="Haridas S."/>
            <person name="Kuo A."/>
            <person name="Mondo S."/>
            <person name="Pangilinan J."/>
            <person name="Riley R."/>
            <person name="LaButti K."/>
            <person name="Andreopoulos B."/>
            <person name="Lipzen A."/>
            <person name="Chen C."/>
            <person name="Yan M."/>
            <person name="Daum C."/>
            <person name="Ng V."/>
            <person name="Clum A."/>
            <person name="Steindorff A."/>
            <person name="Ohm R.A."/>
            <person name="Martin F."/>
            <person name="Silar P."/>
            <person name="Natvig D.O."/>
            <person name="Lalanne C."/>
            <person name="Gautier V."/>
            <person name="Ament-Velasquez S.L."/>
            <person name="Kruys A."/>
            <person name="Hutchinson M.I."/>
            <person name="Powell A.J."/>
            <person name="Barry K."/>
            <person name="Miller A.N."/>
            <person name="Grigoriev I.V."/>
            <person name="Debuchy R."/>
            <person name="Gladieux P."/>
            <person name="Hiltunen Thoren M."/>
            <person name="Johannesson H."/>
        </authorList>
    </citation>
    <scope>NUCLEOTIDE SEQUENCE</scope>
    <source>
        <strain evidence="1">CBS 314.62</strain>
    </source>
</reference>